<name>A0A4P6WVT8_HYDPS</name>
<dbReference type="Gene3D" id="1.25.40.10">
    <property type="entry name" value="Tetratricopeptide repeat domain"/>
    <property type="match status" value="1"/>
</dbReference>
<dbReference type="Gene3D" id="3.30.70.1230">
    <property type="entry name" value="Nucleotide cyclase"/>
    <property type="match status" value="1"/>
</dbReference>
<dbReference type="InterPro" id="IPR029787">
    <property type="entry name" value="Nucleotide_cyclase"/>
</dbReference>
<dbReference type="GO" id="GO:0004016">
    <property type="term" value="F:adenylate cyclase activity"/>
    <property type="evidence" value="ECO:0007669"/>
    <property type="project" value="UniProtKB-ARBA"/>
</dbReference>
<proteinExistence type="predicted"/>
<dbReference type="GO" id="GO:0035556">
    <property type="term" value="P:intracellular signal transduction"/>
    <property type="evidence" value="ECO:0007669"/>
    <property type="project" value="InterPro"/>
</dbReference>
<keyword evidence="3" id="KW-1185">Reference proteome</keyword>
<dbReference type="InterPro" id="IPR050697">
    <property type="entry name" value="Adenylyl/Guanylyl_Cyclase_3/4"/>
</dbReference>
<dbReference type="PANTHER" id="PTHR43081">
    <property type="entry name" value="ADENYLATE CYCLASE, TERMINAL-DIFFERENTIATION SPECIFIC-RELATED"/>
    <property type="match status" value="1"/>
</dbReference>
<dbReference type="PROSITE" id="PS50125">
    <property type="entry name" value="GUANYLATE_CYCLASE_2"/>
    <property type="match status" value="1"/>
</dbReference>
<evidence type="ECO:0000313" key="3">
    <source>
        <dbReference type="Proteomes" id="UP000293912"/>
    </source>
</evidence>
<dbReference type="KEGG" id="hpse:HPF_10065"/>
<reference evidence="2 3" key="1">
    <citation type="submission" date="2019-03" db="EMBL/GenBank/DDBJ databases">
        <authorList>
            <person name="Sebastian G."/>
            <person name="Baumann P."/>
            <person name="Ruckert C."/>
            <person name="Kalinowski J."/>
            <person name="Nebel B."/>
            <person name="Takors R."/>
            <person name="Blombach B."/>
        </authorList>
    </citation>
    <scope>NUCLEOTIDE SEQUENCE [LARGE SCALE GENOMIC DNA]</scope>
    <source>
        <strain evidence="2 3">DSM 1084</strain>
    </source>
</reference>
<dbReference type="RefSeq" id="WP_165961678.1">
    <property type="nucleotide sequence ID" value="NZ_CP037867.1"/>
</dbReference>
<dbReference type="EMBL" id="CP037867">
    <property type="protein sequence ID" value="QBM28032.1"/>
    <property type="molecule type" value="Genomic_DNA"/>
</dbReference>
<dbReference type="InterPro" id="IPR001054">
    <property type="entry name" value="A/G_cyclase"/>
</dbReference>
<dbReference type="PANTHER" id="PTHR43081:SF19">
    <property type="entry name" value="PH-SENSITIVE ADENYLATE CYCLASE RV1264"/>
    <property type="match status" value="1"/>
</dbReference>
<dbReference type="Proteomes" id="UP000293912">
    <property type="component" value="Chromosome"/>
</dbReference>
<protein>
    <submittedName>
        <fullName evidence="2">Invasion protein regulator</fullName>
    </submittedName>
</protein>
<evidence type="ECO:0000259" key="1">
    <source>
        <dbReference type="PROSITE" id="PS50125"/>
    </source>
</evidence>
<accession>A0A4P6WVT8</accession>
<gene>
    <name evidence="2" type="ORF">HPF_10065</name>
</gene>
<evidence type="ECO:0000313" key="2">
    <source>
        <dbReference type="EMBL" id="QBM28032.1"/>
    </source>
</evidence>
<dbReference type="SUPFAM" id="SSF55073">
    <property type="entry name" value="Nucleotide cyclase"/>
    <property type="match status" value="1"/>
</dbReference>
<dbReference type="InterPro" id="IPR011990">
    <property type="entry name" value="TPR-like_helical_dom_sf"/>
</dbReference>
<feature type="domain" description="Guanylate cyclase" evidence="1">
    <location>
        <begin position="23"/>
        <end position="138"/>
    </location>
</feature>
<dbReference type="AlphaFoldDB" id="A0A4P6WVT8"/>
<organism evidence="2 3">
    <name type="scientific">Hydrogenophaga pseudoflava</name>
    <name type="common">Pseudomonas carboxydoflava</name>
    <dbReference type="NCBI Taxonomy" id="47421"/>
    <lineage>
        <taxon>Bacteria</taxon>
        <taxon>Pseudomonadati</taxon>
        <taxon>Pseudomonadota</taxon>
        <taxon>Betaproteobacteria</taxon>
        <taxon>Burkholderiales</taxon>
        <taxon>Comamonadaceae</taxon>
        <taxon>Hydrogenophaga</taxon>
    </lineage>
</organism>
<dbReference type="CDD" id="cd07302">
    <property type="entry name" value="CHD"/>
    <property type="match status" value="1"/>
</dbReference>
<sequence length="601" mass="66565">MGSHGDSAPSHEVPPLPLMQNKVVLVMDLVESVRLMASNEASVVHQWHGFLQHAREEVLPRHGGRLVKSLGDGILVEFDEPSQAVKATLRLHRYFDDANRRRDDENKFWLRAGLNATHLYIDDHDVFGHGVNLAARVAGLAGPGETVITANVHDTLVDGVDGDMEDMGECYLKHWPEPVRTWTLSPPSGTGVTLKPPAPAARPEDFRATIAVLPFVSRSNAPEHFVIGDLLADGVIVQLSRSQHLRVISRLSTAVLRGRDDVNQTASEQLDAHFVLSGSYVSLGDRVLVTAQLSDTRHNEVIWADRLTGDVMDVVQQESELINALASTCADQLLHSEVQRTLTQALPRLDSSALMLGAINLMHRSTRRDLERSQQLLEALVDRHKRSVAPWAWLAKWHIMQVVQGMAADPHASFQHAIGIADRALDMVPESALALAVKGHAMCHLGKDVDGSNHLLLEATNANPNDPMAWLYRSVWSTMWGTAAESIMQAENALRLSPLDPQKYYFEMMLAGSYLSTNDLNQAIHYSRSSLNKNRYHLPNLRILLTAQFESGQTEEAKETFALLRSQQPDLTVTQYLSSGSLSPLRQRTARVLESLGLPKN</sequence>
<dbReference type="GO" id="GO:0006171">
    <property type="term" value="P:cAMP biosynthetic process"/>
    <property type="evidence" value="ECO:0007669"/>
    <property type="project" value="TreeGrafter"/>
</dbReference>
<dbReference type="SUPFAM" id="SSF48452">
    <property type="entry name" value="TPR-like"/>
    <property type="match status" value="1"/>
</dbReference>